<dbReference type="InterPro" id="IPR051055">
    <property type="entry name" value="PIF1_helicase"/>
</dbReference>
<comment type="caution">
    <text evidence="1">The sequence shown here is derived from an EMBL/GenBank/DDBJ whole genome shotgun (WGS) entry which is preliminary data.</text>
</comment>
<accession>A0A9D4DDL4</accession>
<evidence type="ECO:0008006" key="3">
    <source>
        <dbReference type="Google" id="ProtNLM"/>
    </source>
</evidence>
<protein>
    <recommendedName>
        <fullName evidence="3">ATP-dependent DNA helicase</fullName>
    </recommendedName>
</protein>
<dbReference type="PANTHER" id="PTHR47642:SF7">
    <property type="entry name" value="ATP-DEPENDENT DNA HELICASE PIF1"/>
    <property type="match status" value="1"/>
</dbReference>
<gene>
    <name evidence="1" type="ORF">DPMN_181469</name>
</gene>
<reference evidence="1" key="1">
    <citation type="journal article" date="2019" name="bioRxiv">
        <title>The Genome of the Zebra Mussel, Dreissena polymorpha: A Resource for Invasive Species Research.</title>
        <authorList>
            <person name="McCartney M.A."/>
            <person name="Auch B."/>
            <person name="Kono T."/>
            <person name="Mallez S."/>
            <person name="Zhang Y."/>
            <person name="Obille A."/>
            <person name="Becker A."/>
            <person name="Abrahante J.E."/>
            <person name="Garbe J."/>
            <person name="Badalamenti J.P."/>
            <person name="Herman A."/>
            <person name="Mangelson H."/>
            <person name="Liachko I."/>
            <person name="Sullivan S."/>
            <person name="Sone E.D."/>
            <person name="Koren S."/>
            <person name="Silverstein K.A.T."/>
            <person name="Beckman K.B."/>
            <person name="Gohl D.M."/>
        </authorList>
    </citation>
    <scope>NUCLEOTIDE SEQUENCE</scope>
    <source>
        <strain evidence="1">Duluth1</strain>
        <tissue evidence="1">Whole animal</tissue>
    </source>
</reference>
<name>A0A9D4DDL4_DREPO</name>
<dbReference type="EMBL" id="JAIWYP010000010">
    <property type="protein sequence ID" value="KAH3747048.1"/>
    <property type="molecule type" value="Genomic_DNA"/>
</dbReference>
<dbReference type="Gene3D" id="3.40.50.300">
    <property type="entry name" value="P-loop containing nucleotide triphosphate hydrolases"/>
    <property type="match status" value="1"/>
</dbReference>
<proteinExistence type="predicted"/>
<evidence type="ECO:0000313" key="2">
    <source>
        <dbReference type="Proteomes" id="UP000828390"/>
    </source>
</evidence>
<dbReference type="SUPFAM" id="SSF52540">
    <property type="entry name" value="P-loop containing nucleoside triphosphate hydrolases"/>
    <property type="match status" value="1"/>
</dbReference>
<sequence length="122" mass="14071">MQTQQEEEDDESKRDALVYPFLDPENLDMSVVDPETQTRTPAFSLKVTHLSSDHDFLANVRNLNIQQRTLFDHLFTWATNERLQSNPTKPFYIFLTGGAGCGKTYLINTLYERLYRALRGPG</sequence>
<organism evidence="1 2">
    <name type="scientific">Dreissena polymorpha</name>
    <name type="common">Zebra mussel</name>
    <name type="synonym">Mytilus polymorpha</name>
    <dbReference type="NCBI Taxonomy" id="45954"/>
    <lineage>
        <taxon>Eukaryota</taxon>
        <taxon>Metazoa</taxon>
        <taxon>Spiralia</taxon>
        <taxon>Lophotrochozoa</taxon>
        <taxon>Mollusca</taxon>
        <taxon>Bivalvia</taxon>
        <taxon>Autobranchia</taxon>
        <taxon>Heteroconchia</taxon>
        <taxon>Euheterodonta</taxon>
        <taxon>Imparidentia</taxon>
        <taxon>Neoheterodontei</taxon>
        <taxon>Myida</taxon>
        <taxon>Dreissenoidea</taxon>
        <taxon>Dreissenidae</taxon>
        <taxon>Dreissena</taxon>
    </lineage>
</organism>
<dbReference type="PANTHER" id="PTHR47642">
    <property type="entry name" value="ATP-DEPENDENT DNA HELICASE"/>
    <property type="match status" value="1"/>
</dbReference>
<dbReference type="Proteomes" id="UP000828390">
    <property type="component" value="Unassembled WGS sequence"/>
</dbReference>
<keyword evidence="2" id="KW-1185">Reference proteome</keyword>
<dbReference type="InterPro" id="IPR027417">
    <property type="entry name" value="P-loop_NTPase"/>
</dbReference>
<dbReference type="AlphaFoldDB" id="A0A9D4DDL4"/>
<reference evidence="1" key="2">
    <citation type="submission" date="2020-11" db="EMBL/GenBank/DDBJ databases">
        <authorList>
            <person name="McCartney M.A."/>
            <person name="Auch B."/>
            <person name="Kono T."/>
            <person name="Mallez S."/>
            <person name="Becker A."/>
            <person name="Gohl D.M."/>
            <person name="Silverstein K.A.T."/>
            <person name="Koren S."/>
            <person name="Bechman K.B."/>
            <person name="Herman A."/>
            <person name="Abrahante J.E."/>
            <person name="Garbe J."/>
        </authorList>
    </citation>
    <scope>NUCLEOTIDE SEQUENCE</scope>
    <source>
        <strain evidence="1">Duluth1</strain>
        <tissue evidence="1">Whole animal</tissue>
    </source>
</reference>
<evidence type="ECO:0000313" key="1">
    <source>
        <dbReference type="EMBL" id="KAH3747048.1"/>
    </source>
</evidence>